<dbReference type="Proteomes" id="UP000053259">
    <property type="component" value="Unassembled WGS sequence"/>
</dbReference>
<dbReference type="CDD" id="cd20335">
    <property type="entry name" value="BRcat_RBR"/>
    <property type="match status" value="1"/>
</dbReference>
<evidence type="ECO:0000256" key="3">
    <source>
        <dbReference type="ARBA" id="ARBA00022679"/>
    </source>
</evidence>
<dbReference type="OrthoDB" id="1431934at2759"/>
<evidence type="ECO:0000313" key="11">
    <source>
        <dbReference type="EMBL" id="KIW01300.1"/>
    </source>
</evidence>
<accession>A0A0D2A4A7</accession>
<feature type="domain" description="RING-type" evidence="10">
    <location>
        <begin position="518"/>
        <end position="775"/>
    </location>
</feature>
<keyword evidence="5" id="KW-0677">Repeat</keyword>
<dbReference type="STRING" id="253628.A0A0D2A4A7"/>
<dbReference type="RefSeq" id="XP_016211169.1">
    <property type="nucleotide sequence ID" value="XM_016361093.1"/>
</dbReference>
<keyword evidence="3" id="KW-0808">Transferase</keyword>
<gene>
    <name evidence="11" type="ORF">PV09_07338</name>
</gene>
<dbReference type="InterPro" id="IPR031127">
    <property type="entry name" value="E3_UB_ligase_RBR"/>
</dbReference>
<keyword evidence="6" id="KW-0863">Zinc-finger</keyword>
<dbReference type="EC" id="2.3.2.31" evidence="2"/>
<evidence type="ECO:0000256" key="7">
    <source>
        <dbReference type="ARBA" id="ARBA00022786"/>
    </source>
</evidence>
<dbReference type="GO" id="GO:0061630">
    <property type="term" value="F:ubiquitin protein ligase activity"/>
    <property type="evidence" value="ECO:0007669"/>
    <property type="project" value="UniProtKB-EC"/>
</dbReference>
<dbReference type="InterPro" id="IPR002867">
    <property type="entry name" value="IBR_dom"/>
</dbReference>
<organism evidence="11 12">
    <name type="scientific">Verruconis gallopava</name>
    <dbReference type="NCBI Taxonomy" id="253628"/>
    <lineage>
        <taxon>Eukaryota</taxon>
        <taxon>Fungi</taxon>
        <taxon>Dikarya</taxon>
        <taxon>Ascomycota</taxon>
        <taxon>Pezizomycotina</taxon>
        <taxon>Dothideomycetes</taxon>
        <taxon>Pleosporomycetidae</taxon>
        <taxon>Venturiales</taxon>
        <taxon>Sympoventuriaceae</taxon>
        <taxon>Verruconis</taxon>
    </lineage>
</organism>
<dbReference type="Pfam" id="PF01485">
    <property type="entry name" value="IBR"/>
    <property type="match status" value="1"/>
</dbReference>
<evidence type="ECO:0000256" key="1">
    <source>
        <dbReference type="ARBA" id="ARBA00001798"/>
    </source>
</evidence>
<dbReference type="CDD" id="cd20336">
    <property type="entry name" value="Rcat_RBR"/>
    <property type="match status" value="1"/>
</dbReference>
<dbReference type="PROSITE" id="PS51873">
    <property type="entry name" value="TRIAD"/>
    <property type="match status" value="1"/>
</dbReference>
<evidence type="ECO:0000256" key="8">
    <source>
        <dbReference type="ARBA" id="ARBA00022833"/>
    </source>
</evidence>
<dbReference type="GeneID" id="27315311"/>
<dbReference type="EMBL" id="KN847556">
    <property type="protein sequence ID" value="KIW01300.1"/>
    <property type="molecule type" value="Genomic_DNA"/>
</dbReference>
<dbReference type="Pfam" id="PF22191">
    <property type="entry name" value="IBR_1"/>
    <property type="match status" value="1"/>
</dbReference>
<dbReference type="SUPFAM" id="SSF57850">
    <property type="entry name" value="RING/U-box"/>
    <property type="match status" value="2"/>
</dbReference>
<dbReference type="HOGENOM" id="CLU_353081_0_0_1"/>
<evidence type="ECO:0000256" key="4">
    <source>
        <dbReference type="ARBA" id="ARBA00022723"/>
    </source>
</evidence>
<dbReference type="GO" id="GO:0016567">
    <property type="term" value="P:protein ubiquitination"/>
    <property type="evidence" value="ECO:0007669"/>
    <property type="project" value="InterPro"/>
</dbReference>
<proteinExistence type="predicted"/>
<dbReference type="GO" id="GO:0008270">
    <property type="term" value="F:zinc ion binding"/>
    <property type="evidence" value="ECO:0007669"/>
    <property type="project" value="UniProtKB-KW"/>
</dbReference>
<keyword evidence="12" id="KW-1185">Reference proteome</keyword>
<evidence type="ECO:0000313" key="12">
    <source>
        <dbReference type="Proteomes" id="UP000053259"/>
    </source>
</evidence>
<dbReference type="VEuPathDB" id="FungiDB:PV09_07338"/>
<feature type="coiled-coil region" evidence="9">
    <location>
        <begin position="58"/>
        <end position="103"/>
    </location>
</feature>
<evidence type="ECO:0000259" key="10">
    <source>
        <dbReference type="PROSITE" id="PS51873"/>
    </source>
</evidence>
<evidence type="ECO:0000256" key="5">
    <source>
        <dbReference type="ARBA" id="ARBA00022737"/>
    </source>
</evidence>
<evidence type="ECO:0000256" key="9">
    <source>
        <dbReference type="SAM" id="Coils"/>
    </source>
</evidence>
<keyword evidence="4" id="KW-0479">Metal-binding</keyword>
<dbReference type="InParanoid" id="A0A0D2A4A7"/>
<protein>
    <recommendedName>
        <fullName evidence="2">RBR-type E3 ubiquitin transferase</fullName>
        <ecNumber evidence="2">2.3.2.31</ecNumber>
    </recommendedName>
</protein>
<evidence type="ECO:0000256" key="6">
    <source>
        <dbReference type="ARBA" id="ARBA00022771"/>
    </source>
</evidence>
<name>A0A0D2A4A7_9PEZI</name>
<keyword evidence="7" id="KW-0833">Ubl conjugation pathway</keyword>
<dbReference type="InterPro" id="IPR044066">
    <property type="entry name" value="TRIAD_supradom"/>
</dbReference>
<dbReference type="AlphaFoldDB" id="A0A0D2A4A7"/>
<dbReference type="PANTHER" id="PTHR11685">
    <property type="entry name" value="RBR FAMILY RING FINGER AND IBR DOMAIN-CONTAINING"/>
    <property type="match status" value="1"/>
</dbReference>
<comment type="catalytic activity">
    <reaction evidence="1">
        <text>[E2 ubiquitin-conjugating enzyme]-S-ubiquitinyl-L-cysteine + [acceptor protein]-L-lysine = [E2 ubiquitin-conjugating enzyme]-L-cysteine + [acceptor protein]-N(6)-ubiquitinyl-L-lysine.</text>
        <dbReference type="EC" id="2.3.2.31"/>
    </reaction>
</comment>
<reference evidence="11 12" key="1">
    <citation type="submission" date="2015-01" db="EMBL/GenBank/DDBJ databases">
        <title>The Genome Sequence of Ochroconis gallopava CBS43764.</title>
        <authorList>
            <consortium name="The Broad Institute Genomics Platform"/>
            <person name="Cuomo C."/>
            <person name="de Hoog S."/>
            <person name="Gorbushina A."/>
            <person name="Stielow B."/>
            <person name="Teixiera M."/>
            <person name="Abouelleil A."/>
            <person name="Chapman S.B."/>
            <person name="Priest M."/>
            <person name="Young S.K."/>
            <person name="Wortman J."/>
            <person name="Nusbaum C."/>
            <person name="Birren B."/>
        </authorList>
    </citation>
    <scope>NUCLEOTIDE SEQUENCE [LARGE SCALE GENOMIC DNA]</scope>
    <source>
        <strain evidence="11 12">CBS 43764</strain>
    </source>
</reference>
<keyword evidence="9" id="KW-0175">Coiled coil</keyword>
<evidence type="ECO:0000256" key="2">
    <source>
        <dbReference type="ARBA" id="ARBA00012251"/>
    </source>
</evidence>
<dbReference type="Gene3D" id="1.20.120.1750">
    <property type="match status" value="1"/>
</dbReference>
<dbReference type="SMART" id="SM00647">
    <property type="entry name" value="IBR"/>
    <property type="match status" value="2"/>
</dbReference>
<keyword evidence="8" id="KW-0862">Zinc</keyword>
<sequence length="796" mass="90455">MPLRRRLSGLVKGRDDRRSSNLVGGGDGSLSVNLTSVEEQEEDGDLAAALTASFQDELSRLRCDLAQALLNAKDSQQEIIALKRSCEDQIAHMEEEAVQMRARLTSLEFSNKLYGSKNEEQAEMIAKLKEENLGLLNMLETRDRIHADEMRALQYQHGQTIQEMHNSAKELNQNPDLVAQEIRGRKVNAAEKREQFELQLAKSTARISELSSQLQDRTAELETLRGLLDMAMTENRLTSAALVELQSFFGGNTTPRLVLTIEHFRRLYAAEVLSTSAENERYLRDSSNQLVINTRIDMPMSIEELGRFIRGLRNEEASFPQIVIETCAVCERHKFAAANSSVTPKELNEFLPEFRDSVCCGRSICSACLKESVLRAIQEGWWHSLDSQQWIRCPVEDCNGSLINAHEGSLISLLNKLQVPNADFHLTRYKRANSLRASLLTLDPRPSQDALTAAANLHNQLIDNGIMFDLFDPQFEPNQPDESGRIPPFSPGKIIICETDMESLCLPVFVKFFRRKQTPRECIICCESYYDVDVGTAEEWQSSTCGFHGPWMWDISIFPMSPMLRCEHEYDFCKSCFSSHLSTQLEQHGRHGCDRLTCPKACGRTLSTEEVLLFASPDTRQKFNHYIFLNYISSQPNFRWCLRDGCESGQLYDIDDETGEIHDPLIVCENCAFAMCFTHQLPWHEGLSCEQFNNQREHGDPDYADTQEYIRANTKTCPGANCGMNVLKDGGCFHMTCRSCGHEFCWECLADWRLISPEDGEYNRVAHNDGCWFLSHNTQPTQIAGNTIEAALRRRR</sequence>